<evidence type="ECO:0000256" key="3">
    <source>
        <dbReference type="ARBA" id="ARBA00023002"/>
    </source>
</evidence>
<feature type="binding site" evidence="5">
    <location>
        <position position="213"/>
    </location>
    <ligand>
        <name>Fe cation</name>
        <dbReference type="ChEBI" id="CHEBI:24875"/>
        <note>catalytic</note>
    </ligand>
</feature>
<evidence type="ECO:0000256" key="6">
    <source>
        <dbReference type="RuleBase" id="RU364048"/>
    </source>
</evidence>
<dbReference type="EC" id="1.13.11.-" evidence="6"/>
<dbReference type="EMBL" id="JAACYR010000001">
    <property type="protein sequence ID" value="NDJ87602.1"/>
    <property type="molecule type" value="Genomic_DNA"/>
</dbReference>
<dbReference type="GO" id="GO:0010436">
    <property type="term" value="F:carotenoid dioxygenase activity"/>
    <property type="evidence" value="ECO:0007669"/>
    <property type="project" value="TreeGrafter"/>
</dbReference>
<dbReference type="PANTHER" id="PTHR10543:SF89">
    <property type="entry name" value="CAROTENOID 9,10(9',10')-CLEAVAGE DIOXYGENASE 1"/>
    <property type="match status" value="1"/>
</dbReference>
<dbReference type="GO" id="GO:0046872">
    <property type="term" value="F:metal ion binding"/>
    <property type="evidence" value="ECO:0007669"/>
    <property type="project" value="UniProtKB-KW"/>
</dbReference>
<reference evidence="7 8" key="1">
    <citation type="submission" date="2020-01" db="EMBL/GenBank/DDBJ databases">
        <authorList>
            <person name="Sanchez-Estrada R."/>
            <person name="Gonzalez-Y-Merchand J.A."/>
            <person name="Rivera-Gutierrez S."/>
        </authorList>
    </citation>
    <scope>NUCLEOTIDE SEQUENCE [LARGE SCALE GENOMIC DNA]</scope>
    <source>
        <strain evidence="7 8">CST 7247</strain>
    </source>
</reference>
<proteinExistence type="inferred from homology"/>
<dbReference type="RefSeq" id="WP_162111510.1">
    <property type="nucleotide sequence ID" value="NZ_JAACYR010000001.1"/>
</dbReference>
<feature type="binding site" evidence="5">
    <location>
        <position position="324"/>
    </location>
    <ligand>
        <name>Fe cation</name>
        <dbReference type="ChEBI" id="CHEBI:24875"/>
        <note>catalytic</note>
    </ligand>
</feature>
<accession>A0A7K3L5T4</accession>
<dbReference type="PANTHER" id="PTHR10543">
    <property type="entry name" value="BETA-CAROTENE DIOXYGENASE"/>
    <property type="match status" value="1"/>
</dbReference>
<evidence type="ECO:0000313" key="7">
    <source>
        <dbReference type="EMBL" id="NDJ87602.1"/>
    </source>
</evidence>
<keyword evidence="3 6" id="KW-0560">Oxidoreductase</keyword>
<sequence>MAVTASRTTPAANPYLEDVMGPVPTEVTATDLRVTGQIPDYLDGRYLRNGPNPVAEVDPATYHWFTGDPMVHGVALSDGRARWYRNRWVRTPAVCAALGEPLPARIDVRAGMQSVGPNTNVLGHAGKTLALVEGGVANYELTEDLDTVGTCDFDGTLAGGYTAHPHRDPVTGELHAVSYSFARGNTVQYSVIDNAGRARRTVDIEVTGSPMMHDFSLTEKYVVVYDLPVTFDSAQVLPVSMPRWLKAPARMVLSSLVGRVRMPSPITAMVNRDSRPPGGLPYSWNADYPARIGVMPREGEAQGWVRAGEAQVRWFDVEPCYVFHPVNAYSEVTPAGQEMLVLDVVRYAKVFDADRRGPGDAPPRLDRWTINLDTGAVSTEARDDRPQEFPRINETLLGGKHRFGYTVGINGGFIGGTRAEMSTALYKHDYATGTSTTAGLDPQLVLGEMSFVPRPGGTDEDDGILIGMGHHRGADEGQLLILDAATCETVATVHLPQRVPMGFHGNWTPAE</sequence>
<evidence type="ECO:0000256" key="1">
    <source>
        <dbReference type="ARBA" id="ARBA00006787"/>
    </source>
</evidence>
<gene>
    <name evidence="7" type="ORF">GWR20_00260</name>
</gene>
<keyword evidence="6" id="KW-0223">Dioxygenase</keyword>
<evidence type="ECO:0000256" key="2">
    <source>
        <dbReference type="ARBA" id="ARBA00022723"/>
    </source>
</evidence>
<dbReference type="InterPro" id="IPR004294">
    <property type="entry name" value="Carotenoid_Oase"/>
</dbReference>
<dbReference type="Proteomes" id="UP000466523">
    <property type="component" value="Unassembled WGS sequence"/>
</dbReference>
<feature type="binding site" evidence="5">
    <location>
        <position position="164"/>
    </location>
    <ligand>
        <name>Fe cation</name>
        <dbReference type="ChEBI" id="CHEBI:24875"/>
        <note>catalytic</note>
    </ligand>
</feature>
<dbReference type="Pfam" id="PF03055">
    <property type="entry name" value="RPE65"/>
    <property type="match status" value="1"/>
</dbReference>
<protein>
    <recommendedName>
        <fullName evidence="6">Dioxygenase</fullName>
        <ecNumber evidence="6">1.13.11.-</ecNumber>
    </recommendedName>
</protein>
<evidence type="ECO:0000256" key="4">
    <source>
        <dbReference type="ARBA" id="ARBA00023004"/>
    </source>
</evidence>
<name>A0A7K3L5T4_9MYCO</name>
<dbReference type="GO" id="GO:0016121">
    <property type="term" value="P:carotene catabolic process"/>
    <property type="evidence" value="ECO:0007669"/>
    <property type="project" value="TreeGrafter"/>
</dbReference>
<feature type="binding site" evidence="5">
    <location>
        <position position="504"/>
    </location>
    <ligand>
        <name>Fe cation</name>
        <dbReference type="ChEBI" id="CHEBI:24875"/>
        <note>catalytic</note>
    </ligand>
</feature>
<dbReference type="AlphaFoldDB" id="A0A7K3L5T4"/>
<comment type="cofactor">
    <cofactor evidence="5 6">
        <name>Fe(2+)</name>
        <dbReference type="ChEBI" id="CHEBI:29033"/>
    </cofactor>
    <text evidence="5 6">Binds 1 Fe(2+) ion per subunit.</text>
</comment>
<organism evidence="7 8">
    <name type="scientific">Mycolicibacter kumamotonensis</name>
    <dbReference type="NCBI Taxonomy" id="354243"/>
    <lineage>
        <taxon>Bacteria</taxon>
        <taxon>Bacillati</taxon>
        <taxon>Actinomycetota</taxon>
        <taxon>Actinomycetes</taxon>
        <taxon>Mycobacteriales</taxon>
        <taxon>Mycobacteriaceae</taxon>
        <taxon>Mycolicibacter</taxon>
    </lineage>
</organism>
<evidence type="ECO:0000313" key="8">
    <source>
        <dbReference type="Proteomes" id="UP000466523"/>
    </source>
</evidence>
<comment type="similarity">
    <text evidence="1 6">Belongs to the carotenoid oxygenase family.</text>
</comment>
<keyword evidence="2 5" id="KW-0479">Metal-binding</keyword>
<keyword evidence="4 5" id="KW-0408">Iron</keyword>
<comment type="caution">
    <text evidence="7">The sequence shown here is derived from an EMBL/GenBank/DDBJ whole genome shotgun (WGS) entry which is preliminary data.</text>
</comment>
<evidence type="ECO:0000256" key="5">
    <source>
        <dbReference type="PIRSR" id="PIRSR604294-1"/>
    </source>
</evidence>